<feature type="compositionally biased region" description="Acidic residues" evidence="8">
    <location>
        <begin position="616"/>
        <end position="626"/>
    </location>
</feature>
<dbReference type="InterPro" id="IPR039798">
    <property type="entry name" value="Sulfhydryl_oxidase"/>
</dbReference>
<comment type="caution">
    <text evidence="10">The sequence shown here is derived from an EMBL/GenBank/DDBJ whole genome shotgun (WGS) entry which is preliminary data.</text>
</comment>
<keyword evidence="4 7" id="KW-0274">FAD</keyword>
<evidence type="ECO:0000256" key="1">
    <source>
        <dbReference type="ARBA" id="ARBA00001974"/>
    </source>
</evidence>
<evidence type="ECO:0000256" key="3">
    <source>
        <dbReference type="ARBA" id="ARBA00022729"/>
    </source>
</evidence>
<dbReference type="PANTHER" id="PTHR22897">
    <property type="entry name" value="QUIESCIN Q6-RELATED SULFHYDRYL OXIDASE"/>
    <property type="match status" value="1"/>
</dbReference>
<dbReference type="SUPFAM" id="SSF69000">
    <property type="entry name" value="FAD-dependent thiol oxidase"/>
    <property type="match status" value="1"/>
</dbReference>
<evidence type="ECO:0000256" key="4">
    <source>
        <dbReference type="ARBA" id="ARBA00022827"/>
    </source>
</evidence>
<keyword evidence="11" id="KW-1185">Reference proteome</keyword>
<dbReference type="InterPro" id="IPR017905">
    <property type="entry name" value="ERV/ALR_sulphydryl_oxidase"/>
</dbReference>
<feature type="domain" description="ERV/ALR sulfhydryl oxidase" evidence="9">
    <location>
        <begin position="256"/>
        <end position="381"/>
    </location>
</feature>
<name>A0ABN9W9S8_9DINO</name>
<evidence type="ECO:0000256" key="7">
    <source>
        <dbReference type="RuleBase" id="RU371123"/>
    </source>
</evidence>
<dbReference type="EC" id="1.8.3.2" evidence="7"/>
<evidence type="ECO:0000256" key="6">
    <source>
        <dbReference type="ARBA" id="ARBA00023157"/>
    </source>
</evidence>
<keyword evidence="2 7" id="KW-0285">Flavoprotein</keyword>
<evidence type="ECO:0000313" key="10">
    <source>
        <dbReference type="EMBL" id="CAK0881437.1"/>
    </source>
</evidence>
<evidence type="ECO:0000313" key="11">
    <source>
        <dbReference type="Proteomes" id="UP001189429"/>
    </source>
</evidence>
<feature type="region of interest" description="Disordered" evidence="8">
    <location>
        <begin position="592"/>
        <end position="626"/>
    </location>
</feature>
<evidence type="ECO:0000256" key="5">
    <source>
        <dbReference type="ARBA" id="ARBA00023002"/>
    </source>
</evidence>
<feature type="compositionally biased region" description="Polar residues" evidence="8">
    <location>
        <begin position="592"/>
        <end position="610"/>
    </location>
</feature>
<feature type="region of interest" description="Disordered" evidence="8">
    <location>
        <begin position="124"/>
        <end position="143"/>
    </location>
</feature>
<evidence type="ECO:0000259" key="9">
    <source>
        <dbReference type="PROSITE" id="PS51324"/>
    </source>
</evidence>
<organism evidence="10 11">
    <name type="scientific">Prorocentrum cordatum</name>
    <dbReference type="NCBI Taxonomy" id="2364126"/>
    <lineage>
        <taxon>Eukaryota</taxon>
        <taxon>Sar</taxon>
        <taxon>Alveolata</taxon>
        <taxon>Dinophyceae</taxon>
        <taxon>Prorocentrales</taxon>
        <taxon>Prorocentraceae</taxon>
        <taxon>Prorocentrum</taxon>
    </lineage>
</organism>
<reference evidence="10" key="1">
    <citation type="submission" date="2023-10" db="EMBL/GenBank/DDBJ databases">
        <authorList>
            <person name="Chen Y."/>
            <person name="Shah S."/>
            <person name="Dougan E. K."/>
            <person name="Thang M."/>
            <person name="Chan C."/>
        </authorList>
    </citation>
    <scope>NUCLEOTIDE SEQUENCE [LARGE SCALE GENOMIC DNA]</scope>
</reference>
<proteinExistence type="predicted"/>
<keyword evidence="3" id="KW-0732">Signal</keyword>
<dbReference type="InterPro" id="IPR036774">
    <property type="entry name" value="ERV/ALR_sulphydryl_oxid_sf"/>
</dbReference>
<comment type="cofactor">
    <cofactor evidence="1 7">
        <name>FAD</name>
        <dbReference type="ChEBI" id="CHEBI:57692"/>
    </cofactor>
</comment>
<comment type="catalytic activity">
    <reaction evidence="7">
        <text>2 R'C(R)SH + O2 = R'C(R)S-S(R)CR' + H2O2</text>
        <dbReference type="Rhea" id="RHEA:17357"/>
        <dbReference type="ChEBI" id="CHEBI:15379"/>
        <dbReference type="ChEBI" id="CHEBI:16240"/>
        <dbReference type="ChEBI" id="CHEBI:16520"/>
        <dbReference type="ChEBI" id="CHEBI:17412"/>
        <dbReference type="EC" id="1.8.3.2"/>
    </reaction>
</comment>
<dbReference type="PANTHER" id="PTHR22897:SF8">
    <property type="entry name" value="SULFHYDRYL OXIDASE"/>
    <property type="match status" value="1"/>
</dbReference>
<feature type="region of interest" description="Disordered" evidence="8">
    <location>
        <begin position="449"/>
        <end position="502"/>
    </location>
</feature>
<evidence type="ECO:0000256" key="8">
    <source>
        <dbReference type="SAM" id="MobiDB-lite"/>
    </source>
</evidence>
<keyword evidence="5 7" id="KW-0560">Oxidoreductase</keyword>
<protein>
    <recommendedName>
        <fullName evidence="7">Sulfhydryl oxidase</fullName>
        <ecNumber evidence="7">1.8.3.2</ecNumber>
    </recommendedName>
</protein>
<feature type="compositionally biased region" description="Low complexity" evidence="8">
    <location>
        <begin position="477"/>
        <end position="492"/>
    </location>
</feature>
<dbReference type="EMBL" id="CAUYUJ010018182">
    <property type="protein sequence ID" value="CAK0881437.1"/>
    <property type="molecule type" value="Genomic_DNA"/>
</dbReference>
<dbReference type="Proteomes" id="UP001189429">
    <property type="component" value="Unassembled WGS sequence"/>
</dbReference>
<dbReference type="PROSITE" id="PS51324">
    <property type="entry name" value="ERV_ALR"/>
    <property type="match status" value="1"/>
</dbReference>
<dbReference type="Pfam" id="PF04777">
    <property type="entry name" value="Evr1_Alr"/>
    <property type="match status" value="1"/>
</dbReference>
<evidence type="ECO:0000256" key="2">
    <source>
        <dbReference type="ARBA" id="ARBA00022630"/>
    </source>
</evidence>
<gene>
    <name evidence="10" type="ORF">PCOR1329_LOCUS64279</name>
</gene>
<keyword evidence="6" id="KW-1015">Disulfide bond</keyword>
<dbReference type="Gene3D" id="1.20.120.310">
    <property type="entry name" value="ERV/ALR sulfhydryl oxidase domain"/>
    <property type="match status" value="1"/>
</dbReference>
<sequence>MPRSTRRRVYLMLLAEIEDYPTLLLCRVPEAAGERAPKLPSAARDLKKHLDGETLAAFESLSQCLDGKYESDVQASGAGRAYLSAKDLAVWVSAKTGLEPTDASVLDSGADLARKGRPVVSGPPFAPGWQIDSQEGEPGTPRFSPQQRWYDAITGFAEAVYFSAHRPGKLEKAVAMARFLSSALPTQSLVIEEPDPVALAAAGLGKLADALEQVDTSKGRHVVQKQIHSAVSAWTDEHGIGDPRDAFDEKTGHEIARFHTASLATSAAWALFHVTATAVAARAMSGETLLMEDPGGSGSDGDVAGAVEGVVGFVRDFVDGFLSCRHCKAEFLRRLDACAYGVCDISDVRQLPLWLWRAHNAVSLEQAARDEAEVDRRWPGYQDCPACWREEVVLGGLRTSRRLEEDPPLLTVEELDSSFDTGHVFWHMVATYVGVRRVNFELEDLPPEEQERVQGLLDGDKASPRAPSAAPSPRPTPAAGEPAAAAEGAPVEGCKDSPGFTDELAADAGLREGSDWTGSCEDWAPFDCSRAAEDWGFTPEGEEELLRQCPRSCGLCRQEAAHSRVPLVGATALSVVVTAVFCYLVRSAQRCSPGQVGQSRTPIILSSPQGATPTAADDDEEDPAQE</sequence>
<accession>A0ABN9W9S8</accession>